<dbReference type="Proteomes" id="UP000253845">
    <property type="component" value="Unassembled WGS sequence"/>
</dbReference>
<reference evidence="5 6" key="1">
    <citation type="submission" date="2018-07" db="EMBL/GenBank/DDBJ databases">
        <title>Section-level genome sequencing of Aspergillus section Nigri to investigate inter- and intra-species variation.</title>
        <authorList>
            <consortium name="DOE Joint Genome Institute"/>
            <person name="Vesth T.C."/>
            <person name="Nybo J.L."/>
            <person name="Theobald S."/>
            <person name="Frisvad J.C."/>
            <person name="Larsen T.O."/>
            <person name="Nielsen K.F."/>
            <person name="Hoof J.B."/>
            <person name="Brandl J."/>
            <person name="Salamov A."/>
            <person name="Riley R."/>
            <person name="Gladden J.M."/>
            <person name="Phatale P."/>
            <person name="Nielsen M.T."/>
            <person name="Lyhne E.K."/>
            <person name="Kogle M.E."/>
            <person name="Strasser K."/>
            <person name="McDonnell E."/>
            <person name="Barry K."/>
            <person name="Clum A."/>
            <person name="Chen C."/>
            <person name="Nolan M."/>
            <person name="Sandor L."/>
            <person name="Kuo A."/>
            <person name="Lipzen A."/>
            <person name="Hainaut M."/>
            <person name="Drula E."/>
            <person name="Tsang A."/>
            <person name="Magnuson J.K."/>
            <person name="Henrissat B."/>
            <person name="Wiebenga A."/>
            <person name="Simmons B.A."/>
            <person name="Makela M.R."/>
            <person name="De vries R.P."/>
            <person name="Grigoriev I.V."/>
            <person name="Mortensen U.H."/>
            <person name="Baker S.E."/>
            <person name="Andersen M.R."/>
        </authorList>
    </citation>
    <scope>NUCLEOTIDE SEQUENCE [LARGE SCALE GENOMIC DNA]</scope>
    <source>
        <strain evidence="5 6">ATCC 13496</strain>
    </source>
</reference>
<dbReference type="VEuPathDB" id="FungiDB:M747DRAFT_335155"/>
<sequence>MMIKSICVLICLQILCIVRASNGEYAPLQAYNNADKDTTIAIRRALHEARGKTYSMNQTALTKSWENATIFSIEASTESSAGSKNGTVGLESGLSIVCKVCYINGTVGGYLTVGDGFNVTTAVDSVGDEIANVTDSALSKLENYAREAASDILKDVSQFQLSDIPAWPTLDLDFDLDDASGFSGVHAQVDFDGLELYLELDLQLSAGATYTLNLFTSETPAGISISSLEAGAIFKVSLVLIAQADIDISSGIHIKLDDGLTLALELFNNNISSITIPGGRMEFLPVTVEGHGTLRALLQVQSSIGFQLATPDSVSVFEHLSFSAGIGGEVSASVADFLLQIDSSTSDDGHCDFEAVAEYTLAVGAAAGATVAVDTYQWGPTPNTTVPVFYTTLDSICAGSKTSSSTITPSATLEQRNDLVSTTVSTSTTYTLVDCASQGLINCPIYLQRTTSVKSTMTTVLTVKSGIDATYPASTFSSLTSVIPFGSDARRLVSTSGTPVSYIPPTATATSSSNPATDNDHRHHNHRSNNNKLIIGLSVGLGVPAVIAIASALWWFVYRRKQYSAVSQSDMTARPSELDRGAKEPQAIVAAAAG</sequence>
<dbReference type="InterPro" id="IPR007567">
    <property type="entry name" value="Mid2_dom"/>
</dbReference>
<name>A0A370BLT7_ASPNG</name>
<feature type="region of interest" description="Disordered" evidence="1">
    <location>
        <begin position="503"/>
        <end position="527"/>
    </location>
</feature>
<evidence type="ECO:0000256" key="1">
    <source>
        <dbReference type="SAM" id="MobiDB-lite"/>
    </source>
</evidence>
<evidence type="ECO:0000313" key="6">
    <source>
        <dbReference type="Proteomes" id="UP000253845"/>
    </source>
</evidence>
<protein>
    <recommendedName>
        <fullName evidence="4">Mid2 domain-containing protein</fullName>
    </recommendedName>
</protein>
<dbReference type="Pfam" id="PF04478">
    <property type="entry name" value="Mid2"/>
    <property type="match status" value="1"/>
</dbReference>
<keyword evidence="2" id="KW-1133">Transmembrane helix</keyword>
<evidence type="ECO:0000313" key="5">
    <source>
        <dbReference type="EMBL" id="RDH15388.1"/>
    </source>
</evidence>
<feature type="compositionally biased region" description="Low complexity" evidence="1">
    <location>
        <begin position="504"/>
        <end position="517"/>
    </location>
</feature>
<feature type="region of interest" description="Disordered" evidence="1">
    <location>
        <begin position="572"/>
        <end position="594"/>
    </location>
</feature>
<evidence type="ECO:0000256" key="3">
    <source>
        <dbReference type="SAM" id="SignalP"/>
    </source>
</evidence>
<dbReference type="AlphaFoldDB" id="A0A370BLT7"/>
<dbReference type="EMBL" id="KZ851949">
    <property type="protein sequence ID" value="RDH15388.1"/>
    <property type="molecule type" value="Genomic_DNA"/>
</dbReference>
<feature type="signal peptide" evidence="3">
    <location>
        <begin position="1"/>
        <end position="20"/>
    </location>
</feature>
<gene>
    <name evidence="5" type="ORF">M747DRAFT_335155</name>
</gene>
<accession>A0A370BLT7</accession>
<feature type="transmembrane region" description="Helical" evidence="2">
    <location>
        <begin position="533"/>
        <end position="557"/>
    </location>
</feature>
<evidence type="ECO:0000259" key="4">
    <source>
        <dbReference type="Pfam" id="PF04478"/>
    </source>
</evidence>
<feature type="chain" id="PRO_5016763404" description="Mid2 domain-containing protein" evidence="3">
    <location>
        <begin position="21"/>
        <end position="594"/>
    </location>
</feature>
<keyword evidence="3" id="KW-0732">Signal</keyword>
<keyword evidence="2" id="KW-0472">Membrane</keyword>
<feature type="domain" description="Mid2" evidence="4">
    <location>
        <begin position="506"/>
        <end position="562"/>
    </location>
</feature>
<proteinExistence type="predicted"/>
<organism evidence="5 6">
    <name type="scientific">Aspergillus niger ATCC 13496</name>
    <dbReference type="NCBI Taxonomy" id="1353008"/>
    <lineage>
        <taxon>Eukaryota</taxon>
        <taxon>Fungi</taxon>
        <taxon>Dikarya</taxon>
        <taxon>Ascomycota</taxon>
        <taxon>Pezizomycotina</taxon>
        <taxon>Eurotiomycetes</taxon>
        <taxon>Eurotiomycetidae</taxon>
        <taxon>Eurotiales</taxon>
        <taxon>Aspergillaceae</taxon>
        <taxon>Aspergillus</taxon>
        <taxon>Aspergillus subgen. Circumdati</taxon>
    </lineage>
</organism>
<evidence type="ECO:0000256" key="2">
    <source>
        <dbReference type="SAM" id="Phobius"/>
    </source>
</evidence>
<keyword evidence="2" id="KW-0812">Transmembrane</keyword>